<reference evidence="2 3" key="1">
    <citation type="submission" date="2017-09" db="EMBL/GenBank/DDBJ databases">
        <title>WGS assembly of Aquilegia coerulea Goldsmith.</title>
        <authorList>
            <person name="Hodges S."/>
            <person name="Kramer E."/>
            <person name="Nordborg M."/>
            <person name="Tomkins J."/>
            <person name="Borevitz J."/>
            <person name="Derieg N."/>
            <person name="Yan J."/>
            <person name="Mihaltcheva S."/>
            <person name="Hayes R.D."/>
            <person name="Rokhsar D."/>
        </authorList>
    </citation>
    <scope>NUCLEOTIDE SEQUENCE [LARGE SCALE GENOMIC DNA]</scope>
    <source>
        <strain evidence="3">cv. Goldsmith</strain>
    </source>
</reference>
<keyword evidence="3" id="KW-1185">Reference proteome</keyword>
<evidence type="ECO:0000313" key="2">
    <source>
        <dbReference type="EMBL" id="PIA30163.1"/>
    </source>
</evidence>
<keyword evidence="1" id="KW-0812">Transmembrane</keyword>
<sequence length="68" mass="7955">MTTQEWPSTAEYALLGLSIFWIFCSQASRLFWMFSFSSCICQLGLEELLPFLVGLLYFGLFSSFWFVF</sequence>
<protein>
    <submittedName>
        <fullName evidence="2">Uncharacterized protein</fullName>
    </submittedName>
</protein>
<dbReference type="EMBL" id="KZ305074">
    <property type="protein sequence ID" value="PIA30163.1"/>
    <property type="molecule type" value="Genomic_DNA"/>
</dbReference>
<dbReference type="Proteomes" id="UP000230069">
    <property type="component" value="Unassembled WGS sequence"/>
</dbReference>
<feature type="transmembrane region" description="Helical" evidence="1">
    <location>
        <begin position="48"/>
        <end position="67"/>
    </location>
</feature>
<evidence type="ECO:0000313" key="3">
    <source>
        <dbReference type="Proteomes" id="UP000230069"/>
    </source>
</evidence>
<keyword evidence="1" id="KW-0472">Membrane</keyword>
<dbReference type="InParanoid" id="A0A2G5CG06"/>
<gene>
    <name evidence="2" type="ORF">AQUCO_05700102v1</name>
</gene>
<name>A0A2G5CG06_AQUCA</name>
<evidence type="ECO:0000256" key="1">
    <source>
        <dbReference type="SAM" id="Phobius"/>
    </source>
</evidence>
<keyword evidence="1" id="KW-1133">Transmembrane helix</keyword>
<organism evidence="2 3">
    <name type="scientific">Aquilegia coerulea</name>
    <name type="common">Rocky mountain columbine</name>
    <dbReference type="NCBI Taxonomy" id="218851"/>
    <lineage>
        <taxon>Eukaryota</taxon>
        <taxon>Viridiplantae</taxon>
        <taxon>Streptophyta</taxon>
        <taxon>Embryophyta</taxon>
        <taxon>Tracheophyta</taxon>
        <taxon>Spermatophyta</taxon>
        <taxon>Magnoliopsida</taxon>
        <taxon>Ranunculales</taxon>
        <taxon>Ranunculaceae</taxon>
        <taxon>Thalictroideae</taxon>
        <taxon>Aquilegia</taxon>
    </lineage>
</organism>
<feature type="transmembrane region" description="Helical" evidence="1">
    <location>
        <begin position="12"/>
        <end position="36"/>
    </location>
</feature>
<dbReference type="AlphaFoldDB" id="A0A2G5CG06"/>
<proteinExistence type="predicted"/>
<accession>A0A2G5CG06</accession>